<proteinExistence type="inferred from homology"/>
<dbReference type="FunFam" id="3.80.10.10:FF:000383">
    <property type="entry name" value="Leucine-rich repeat receptor protein kinase EMS1"/>
    <property type="match status" value="2"/>
</dbReference>
<dbReference type="Pfam" id="PF13855">
    <property type="entry name" value="LRR_8"/>
    <property type="match status" value="2"/>
</dbReference>
<dbReference type="SMART" id="SM00220">
    <property type="entry name" value="S_TKc"/>
    <property type="match status" value="1"/>
</dbReference>
<dbReference type="Pfam" id="PF00069">
    <property type="entry name" value="Pkinase"/>
    <property type="match status" value="1"/>
</dbReference>
<dbReference type="FunFam" id="3.80.10.10:FF:000299">
    <property type="entry name" value="Piriformospora indica-insensitive protein 2"/>
    <property type="match status" value="1"/>
</dbReference>
<dbReference type="SMART" id="SM00369">
    <property type="entry name" value="LRR_TYP"/>
    <property type="match status" value="14"/>
</dbReference>
<keyword evidence="13" id="KW-0677">Repeat</keyword>
<feature type="signal peptide" evidence="28">
    <location>
        <begin position="1"/>
        <end position="29"/>
    </location>
</feature>
<dbReference type="InterPro" id="IPR011009">
    <property type="entry name" value="Kinase-like_dom_sf"/>
</dbReference>
<comment type="caution">
    <text evidence="30">The sequence shown here is derived from an EMBL/GenBank/DDBJ whole genome shotgun (WGS) entry which is preliminary data.</text>
</comment>
<dbReference type="EC" id="2.7.11.1" evidence="5"/>
<keyword evidence="10" id="KW-0808">Transferase</keyword>
<dbReference type="FunFam" id="3.30.200.20:FF:000432">
    <property type="entry name" value="LRR receptor-like serine/threonine-protein kinase EFR"/>
    <property type="match status" value="1"/>
</dbReference>
<sequence length="1213" mass="133901">MASPFWPFSQVKVCVFLLFLSYHPYCLIATSISKTFNKNNGSSSDELALLAFKSHITHDPYGGLASWDNHSLHFCQWHGVTCSKHRHQVKVTALNLQALALSGSISSSIGNLTFLRRLHLSENLLYGHIPKEFGMLSNLLHLNLSFNLLEGLIPHTLSKCFLLQTISLMNNSFHGEIPSNLSCCSDIQIIDFRNNFFSGIIPASLGALKHLKQLLFLNNMLEAKEESDWAFLIALANCSNLQILSLSRNRLEGVFSSSITNLSSGLQILTIANNQITGSIPPSICRFKNLQILSLEYNLLQGTIPEEIGILHKLKFLNLANNQIIGPIPNSFGNLSSLQIFSISGNQFGGSIPTMFQNLSSLTFLSLSKNNFVGYVPQFFESLINLTELYLAFNNLFGRIPPSLGNLHTLNTLALAFNNLNGVIPYSILNLSSLQHLQLQQNNLFGIIPPNIGQTLPNLISLMLYQNQFHGPIPTSLSNCSSLELIDLHANAFTGKVHLKLGASKNLYALALYSNKLEASDSTDWAFLESLKNCTKLEVLLLHDNELNGILPGSIANLSAVLRLLGLSGNKIGGTIPAEIKNLVGLSWLDLGKMHLTGIIPPAMGSLPSLQIIELNNNELHGEIPNSFGNLSRLNELHLNYNKLSGHIPPTLGLCNKLELINLESNMLIGTVPAEITALVSLTIGISLSKNLLSGLLPSNVGSLINLNEFDISNNKLSGRIPDSLGLCKELQYLYMENNFFEGTIPSSLEALRGLQKLDLSHNKLIGEIPEYLTNFSLQYLNLSFNLLEGEVPTIGIFANASAFSVFGNKQLCGGIPELHLPTCFNQLTRKARSKLVVVIIVVSVTVLFIILIVIFIAWRKKSCKISPSIWRLRKEQHEKVSYATLLKATNEFSHENLIGIGSFGSVYRGNMNIHNNSIVAVKVFNLQRHGASKSFEVECKALRSARHRNLVKVLTVCSSIDYTGNNFKALVFEFMSNGSLDKWLHAQFNDGNGNRAYLNLTQRLNIAIDVASALDYLHNQGSTQIIHCDLKPSNILLDKDMVAHVGDFGIAKLLTEGTTESDQKSTNSISLKGTIGYVAPEYGMANQVSTRGDVYSFGILLLEIVTGRRPTDGNFIESHSIQKYVQRTLPEQVMSIIDPKMFSLQGDEEVGNEIQHINNIRKHELECIIAMLNIGLLCSKESPLERIQIGEASNELHAIKDIFNKAEQAQHN</sequence>
<evidence type="ECO:0000256" key="8">
    <source>
        <dbReference type="ARBA" id="ARBA00022553"/>
    </source>
</evidence>
<dbReference type="PANTHER" id="PTHR45974">
    <property type="entry name" value="RECEPTOR-LIKE PROTEIN 55"/>
    <property type="match status" value="1"/>
</dbReference>
<dbReference type="GO" id="GO:0005886">
    <property type="term" value="C:plasma membrane"/>
    <property type="evidence" value="ECO:0007669"/>
    <property type="project" value="UniProtKB-SubCell"/>
</dbReference>
<dbReference type="Pfam" id="PF08263">
    <property type="entry name" value="LRRNT_2"/>
    <property type="match status" value="1"/>
</dbReference>
<evidence type="ECO:0000256" key="7">
    <source>
        <dbReference type="ARBA" id="ARBA00022527"/>
    </source>
</evidence>
<evidence type="ECO:0000256" key="28">
    <source>
        <dbReference type="SAM" id="SignalP"/>
    </source>
</evidence>
<dbReference type="GO" id="GO:0005789">
    <property type="term" value="C:endoplasmic reticulum membrane"/>
    <property type="evidence" value="ECO:0007669"/>
    <property type="project" value="UniProtKB-SubCell"/>
</dbReference>
<dbReference type="InterPro" id="IPR017441">
    <property type="entry name" value="Protein_kinase_ATP_BS"/>
</dbReference>
<feature type="transmembrane region" description="Helical" evidence="27">
    <location>
        <begin position="836"/>
        <end position="859"/>
    </location>
</feature>
<keyword evidence="20" id="KW-0325">Glycoprotein</keyword>
<dbReference type="Proteomes" id="UP000775213">
    <property type="component" value="Unassembled WGS sequence"/>
</dbReference>
<dbReference type="SUPFAM" id="SSF56112">
    <property type="entry name" value="Protein kinase-like (PK-like)"/>
    <property type="match status" value="1"/>
</dbReference>
<dbReference type="PROSITE" id="PS00108">
    <property type="entry name" value="PROTEIN_KINASE_ST"/>
    <property type="match status" value="1"/>
</dbReference>
<dbReference type="InterPro" id="IPR032675">
    <property type="entry name" value="LRR_dom_sf"/>
</dbReference>
<evidence type="ECO:0000256" key="21">
    <source>
        <dbReference type="ARBA" id="ARBA00047899"/>
    </source>
</evidence>
<keyword evidence="11 27" id="KW-0812">Transmembrane</keyword>
<accession>A0AAV7FYM9</accession>
<protein>
    <recommendedName>
        <fullName evidence="25">Receptor kinase-like protein Xa21</fullName>
        <ecNumber evidence="5">2.7.11.1</ecNumber>
    </recommendedName>
</protein>
<keyword evidence="15" id="KW-0418">Kinase</keyword>
<feature type="chain" id="PRO_5043619501" description="Receptor kinase-like protein Xa21" evidence="28">
    <location>
        <begin position="30"/>
        <end position="1213"/>
    </location>
</feature>
<keyword evidence="6" id="KW-1003">Cell membrane</keyword>
<dbReference type="SUPFAM" id="SSF52058">
    <property type="entry name" value="L domain-like"/>
    <property type="match status" value="2"/>
</dbReference>
<evidence type="ECO:0000256" key="14">
    <source>
        <dbReference type="ARBA" id="ARBA00022741"/>
    </source>
</evidence>
<evidence type="ECO:0000256" key="16">
    <source>
        <dbReference type="ARBA" id="ARBA00022840"/>
    </source>
</evidence>
<evidence type="ECO:0000256" key="17">
    <source>
        <dbReference type="ARBA" id="ARBA00022989"/>
    </source>
</evidence>
<comment type="subcellular location">
    <subcellularLocation>
        <location evidence="1">Cell membrane</location>
        <topology evidence="1">Single-pass membrane protein</topology>
    </subcellularLocation>
    <subcellularLocation>
        <location evidence="2">Endoplasmic reticulum membrane</location>
        <topology evidence="2">Single-pass membrane protein</topology>
    </subcellularLocation>
    <subcellularLocation>
        <location evidence="3">Membrane</location>
        <topology evidence="3">Single-pass type I membrane protein</topology>
    </subcellularLocation>
</comment>
<dbReference type="Gene3D" id="1.10.510.10">
    <property type="entry name" value="Transferase(Phosphotransferase) domain 1"/>
    <property type="match status" value="1"/>
</dbReference>
<keyword evidence="7" id="KW-0723">Serine/threonine-protein kinase</keyword>
<organism evidence="30 31">
    <name type="scientific">Dendrobium chrysotoxum</name>
    <name type="common">Orchid</name>
    <dbReference type="NCBI Taxonomy" id="161865"/>
    <lineage>
        <taxon>Eukaryota</taxon>
        <taxon>Viridiplantae</taxon>
        <taxon>Streptophyta</taxon>
        <taxon>Embryophyta</taxon>
        <taxon>Tracheophyta</taxon>
        <taxon>Spermatophyta</taxon>
        <taxon>Magnoliopsida</taxon>
        <taxon>Liliopsida</taxon>
        <taxon>Asparagales</taxon>
        <taxon>Orchidaceae</taxon>
        <taxon>Epidendroideae</taxon>
        <taxon>Malaxideae</taxon>
        <taxon>Dendrobiinae</taxon>
        <taxon>Dendrobium</taxon>
    </lineage>
</organism>
<keyword evidence="31" id="KW-1185">Reference proteome</keyword>
<keyword evidence="9" id="KW-0433">Leucine-rich repeat</keyword>
<evidence type="ECO:0000256" key="11">
    <source>
        <dbReference type="ARBA" id="ARBA00022692"/>
    </source>
</evidence>
<dbReference type="AlphaFoldDB" id="A0AAV7FYM9"/>
<evidence type="ECO:0000256" key="25">
    <source>
        <dbReference type="ARBA" id="ARBA00072040"/>
    </source>
</evidence>
<evidence type="ECO:0000259" key="29">
    <source>
        <dbReference type="PROSITE" id="PS50011"/>
    </source>
</evidence>
<dbReference type="InterPro" id="IPR001611">
    <property type="entry name" value="Leu-rich_rpt"/>
</dbReference>
<keyword evidence="14 26" id="KW-0547">Nucleotide-binding</keyword>
<feature type="domain" description="Protein kinase" evidence="29">
    <location>
        <begin position="893"/>
        <end position="1201"/>
    </location>
</feature>
<comment type="catalytic activity">
    <reaction evidence="21">
        <text>L-threonyl-[protein] + ATP = O-phospho-L-threonyl-[protein] + ADP + H(+)</text>
        <dbReference type="Rhea" id="RHEA:46608"/>
        <dbReference type="Rhea" id="RHEA-COMP:11060"/>
        <dbReference type="Rhea" id="RHEA-COMP:11605"/>
        <dbReference type="ChEBI" id="CHEBI:15378"/>
        <dbReference type="ChEBI" id="CHEBI:30013"/>
        <dbReference type="ChEBI" id="CHEBI:30616"/>
        <dbReference type="ChEBI" id="CHEBI:61977"/>
        <dbReference type="ChEBI" id="CHEBI:456216"/>
        <dbReference type="EC" id="2.7.11.1"/>
    </reaction>
</comment>
<dbReference type="InterPro" id="IPR013210">
    <property type="entry name" value="LRR_N_plant-typ"/>
</dbReference>
<evidence type="ECO:0000256" key="27">
    <source>
        <dbReference type="SAM" id="Phobius"/>
    </source>
</evidence>
<evidence type="ECO:0000256" key="1">
    <source>
        <dbReference type="ARBA" id="ARBA00004162"/>
    </source>
</evidence>
<dbReference type="InterPro" id="IPR000719">
    <property type="entry name" value="Prot_kinase_dom"/>
</dbReference>
<feature type="binding site" evidence="26">
    <location>
        <position position="923"/>
    </location>
    <ligand>
        <name>ATP</name>
        <dbReference type="ChEBI" id="CHEBI:30616"/>
    </ligand>
</feature>
<comment type="function">
    <text evidence="24">The processed protein kinase Xa21 chain released by protein cleavage after X.oryzae pv. oryzae protein Ax21 detection translocates into the nucleus where it can bind and regulate WRKY62, a transcription factor. Confers resistance to the bacterial pathogen X.oryzae pv. oryzae (Xoo).</text>
</comment>
<dbReference type="GO" id="GO:0005524">
    <property type="term" value="F:ATP binding"/>
    <property type="evidence" value="ECO:0007669"/>
    <property type="project" value="UniProtKB-UniRule"/>
</dbReference>
<dbReference type="SUPFAM" id="SSF52047">
    <property type="entry name" value="RNI-like"/>
    <property type="match status" value="1"/>
</dbReference>
<evidence type="ECO:0000256" key="12">
    <source>
        <dbReference type="ARBA" id="ARBA00022729"/>
    </source>
</evidence>
<gene>
    <name evidence="30" type="ORF">IEQ34_022290</name>
</gene>
<dbReference type="GO" id="GO:0004674">
    <property type="term" value="F:protein serine/threonine kinase activity"/>
    <property type="evidence" value="ECO:0007669"/>
    <property type="project" value="UniProtKB-KW"/>
</dbReference>
<keyword evidence="18 27" id="KW-0472">Membrane</keyword>
<comment type="similarity">
    <text evidence="4">Belongs to the protein kinase superfamily. Ser/Thr protein kinase family.</text>
</comment>
<evidence type="ECO:0000256" key="5">
    <source>
        <dbReference type="ARBA" id="ARBA00012513"/>
    </source>
</evidence>
<evidence type="ECO:0000256" key="26">
    <source>
        <dbReference type="PROSITE-ProRule" id="PRU10141"/>
    </source>
</evidence>
<evidence type="ECO:0000256" key="15">
    <source>
        <dbReference type="ARBA" id="ARBA00022777"/>
    </source>
</evidence>
<keyword evidence="17 27" id="KW-1133">Transmembrane helix</keyword>
<name>A0AAV7FYM9_DENCH</name>
<comment type="catalytic activity">
    <reaction evidence="22">
        <text>L-seryl-[protein] + ATP = O-phospho-L-seryl-[protein] + ADP + H(+)</text>
        <dbReference type="Rhea" id="RHEA:17989"/>
        <dbReference type="Rhea" id="RHEA-COMP:9863"/>
        <dbReference type="Rhea" id="RHEA-COMP:11604"/>
        <dbReference type="ChEBI" id="CHEBI:15378"/>
        <dbReference type="ChEBI" id="CHEBI:29999"/>
        <dbReference type="ChEBI" id="CHEBI:30616"/>
        <dbReference type="ChEBI" id="CHEBI:83421"/>
        <dbReference type="ChEBI" id="CHEBI:456216"/>
        <dbReference type="EC" id="2.7.11.1"/>
    </reaction>
</comment>
<evidence type="ECO:0000313" key="31">
    <source>
        <dbReference type="Proteomes" id="UP000775213"/>
    </source>
</evidence>
<reference evidence="30 31" key="1">
    <citation type="journal article" date="2021" name="Hortic Res">
        <title>Chromosome-scale assembly of the Dendrobium chrysotoxum genome enhances the understanding of orchid evolution.</title>
        <authorList>
            <person name="Zhang Y."/>
            <person name="Zhang G.Q."/>
            <person name="Zhang D."/>
            <person name="Liu X.D."/>
            <person name="Xu X.Y."/>
            <person name="Sun W.H."/>
            <person name="Yu X."/>
            <person name="Zhu X."/>
            <person name="Wang Z.W."/>
            <person name="Zhao X."/>
            <person name="Zhong W.Y."/>
            <person name="Chen H."/>
            <person name="Yin W.L."/>
            <person name="Huang T."/>
            <person name="Niu S.C."/>
            <person name="Liu Z.J."/>
        </authorList>
    </citation>
    <scope>NUCLEOTIDE SEQUENCE [LARGE SCALE GENOMIC DNA]</scope>
    <source>
        <strain evidence="30">Lindl</strain>
    </source>
</reference>
<dbReference type="Gene3D" id="3.80.10.10">
    <property type="entry name" value="Ribonuclease Inhibitor"/>
    <property type="match status" value="5"/>
</dbReference>
<keyword evidence="16 26" id="KW-0067">ATP-binding</keyword>
<dbReference type="PROSITE" id="PS00107">
    <property type="entry name" value="PROTEIN_KINASE_ATP"/>
    <property type="match status" value="1"/>
</dbReference>
<evidence type="ECO:0000256" key="19">
    <source>
        <dbReference type="ARBA" id="ARBA00023170"/>
    </source>
</evidence>
<evidence type="ECO:0000256" key="22">
    <source>
        <dbReference type="ARBA" id="ARBA00048679"/>
    </source>
</evidence>
<evidence type="ECO:0000256" key="10">
    <source>
        <dbReference type="ARBA" id="ARBA00022679"/>
    </source>
</evidence>
<dbReference type="FunFam" id="3.80.10.10:FF:000627">
    <property type="entry name" value="Probable leucine-rich repeat receptor-like protein kinase At2g33170"/>
    <property type="match status" value="1"/>
</dbReference>
<evidence type="ECO:0000256" key="9">
    <source>
        <dbReference type="ARBA" id="ARBA00022614"/>
    </source>
</evidence>
<evidence type="ECO:0000256" key="4">
    <source>
        <dbReference type="ARBA" id="ARBA00008684"/>
    </source>
</evidence>
<evidence type="ECO:0000313" key="30">
    <source>
        <dbReference type="EMBL" id="KAH0448490.1"/>
    </source>
</evidence>
<dbReference type="EMBL" id="JAGFBR010000019">
    <property type="protein sequence ID" value="KAH0448490.1"/>
    <property type="molecule type" value="Genomic_DNA"/>
</dbReference>
<dbReference type="PROSITE" id="PS50011">
    <property type="entry name" value="PROTEIN_KINASE_DOM"/>
    <property type="match status" value="1"/>
</dbReference>
<keyword evidence="8" id="KW-0597">Phosphoprotein</keyword>
<comment type="function">
    <text evidence="23">Receptor kinase that detects X.oryzae pv. oryzae protein Ax21 to promote innate immunity. Following X.oryzae pv. oryzae protein Ax21 detection, undergoes cleavage, releasing the processed protein kinase Xa21 chain.</text>
</comment>
<dbReference type="InterPro" id="IPR008271">
    <property type="entry name" value="Ser/Thr_kinase_AS"/>
</dbReference>
<keyword evidence="19" id="KW-0675">Receptor</keyword>
<evidence type="ECO:0000256" key="24">
    <source>
        <dbReference type="ARBA" id="ARBA00056628"/>
    </source>
</evidence>
<evidence type="ECO:0000256" key="13">
    <source>
        <dbReference type="ARBA" id="ARBA00022737"/>
    </source>
</evidence>
<dbReference type="Pfam" id="PF00560">
    <property type="entry name" value="LRR_1"/>
    <property type="match status" value="10"/>
</dbReference>
<dbReference type="SMART" id="SM00365">
    <property type="entry name" value="LRR_SD22"/>
    <property type="match status" value="5"/>
</dbReference>
<dbReference type="Gene3D" id="3.30.200.20">
    <property type="entry name" value="Phosphorylase Kinase, domain 1"/>
    <property type="match status" value="1"/>
</dbReference>
<evidence type="ECO:0000256" key="6">
    <source>
        <dbReference type="ARBA" id="ARBA00022475"/>
    </source>
</evidence>
<keyword evidence="12 28" id="KW-0732">Signal</keyword>
<evidence type="ECO:0000256" key="20">
    <source>
        <dbReference type="ARBA" id="ARBA00023180"/>
    </source>
</evidence>
<evidence type="ECO:0000256" key="2">
    <source>
        <dbReference type="ARBA" id="ARBA00004389"/>
    </source>
</evidence>
<dbReference type="InterPro" id="IPR003591">
    <property type="entry name" value="Leu-rich_rpt_typical-subtyp"/>
</dbReference>
<dbReference type="FunFam" id="3.80.10.10:FF:000288">
    <property type="entry name" value="LRR receptor-like serine/threonine-protein kinase EFR"/>
    <property type="match status" value="1"/>
</dbReference>
<dbReference type="FunFam" id="1.10.510.10:FF:000358">
    <property type="entry name" value="Putative leucine-rich repeat receptor-like serine/threonine-protein kinase"/>
    <property type="match status" value="1"/>
</dbReference>
<dbReference type="PANTHER" id="PTHR45974:SF283">
    <property type="entry name" value="LEUCINE-RICH REPEAT PROTEIN KINASE FAMILY PROTEIN"/>
    <property type="match status" value="1"/>
</dbReference>
<evidence type="ECO:0000256" key="18">
    <source>
        <dbReference type="ARBA" id="ARBA00023136"/>
    </source>
</evidence>
<evidence type="ECO:0000256" key="3">
    <source>
        <dbReference type="ARBA" id="ARBA00004479"/>
    </source>
</evidence>
<evidence type="ECO:0000256" key="23">
    <source>
        <dbReference type="ARBA" id="ARBA00054320"/>
    </source>
</evidence>